<reference evidence="1 2" key="1">
    <citation type="journal article" date="2022" name="G3 (Bethesda)">
        <title>Whole-genome sequence and methylome profiling of the almond [Prunus dulcis (Mill.) D.A. Webb] cultivar 'Nonpareil'.</title>
        <authorList>
            <person name="D'Amico-Willman K.M."/>
            <person name="Ouma W.Z."/>
            <person name="Meulia T."/>
            <person name="Sideli G.M."/>
            <person name="Gradziel T.M."/>
            <person name="Fresnedo-Ramirez J."/>
        </authorList>
    </citation>
    <scope>NUCLEOTIDE SEQUENCE [LARGE SCALE GENOMIC DNA]</scope>
    <source>
        <strain evidence="1">Clone GOH B32 T37-40</strain>
    </source>
</reference>
<accession>A0AAD4ZNM5</accession>
<proteinExistence type="predicted"/>
<dbReference type="PANTHER" id="PTHR31973">
    <property type="entry name" value="POLYPROTEIN, PUTATIVE-RELATED"/>
    <property type="match status" value="1"/>
</dbReference>
<evidence type="ECO:0000313" key="2">
    <source>
        <dbReference type="Proteomes" id="UP001054821"/>
    </source>
</evidence>
<dbReference type="Proteomes" id="UP001054821">
    <property type="component" value="Chromosome 1"/>
</dbReference>
<keyword evidence="2" id="KW-1185">Reference proteome</keyword>
<sequence length="193" mass="22317">MEIRLELPPLLQRLYECLDACKKHFLAGCRLIIGVDGCHLKGPFSSQLLGIVGVDANDNMYPKTMAGYLYEINKRGWTKPLTLLFLKHNIDARASNKYDFEVDMNKLKEMNRDAYDYYILGAEDKPILTMLEMIRCNLMKRLEVKRVAMEKYEGSFALKFKTKLENIKMHSARNCMPTTAGGFEYQVGEYLHD</sequence>
<protein>
    <submittedName>
        <fullName evidence="1">Uncharacterized protein</fullName>
    </submittedName>
</protein>
<dbReference type="AlphaFoldDB" id="A0AAD4ZNM5"/>
<organism evidence="1 2">
    <name type="scientific">Prunus dulcis</name>
    <name type="common">Almond</name>
    <name type="synonym">Amygdalus dulcis</name>
    <dbReference type="NCBI Taxonomy" id="3755"/>
    <lineage>
        <taxon>Eukaryota</taxon>
        <taxon>Viridiplantae</taxon>
        <taxon>Streptophyta</taxon>
        <taxon>Embryophyta</taxon>
        <taxon>Tracheophyta</taxon>
        <taxon>Spermatophyta</taxon>
        <taxon>Magnoliopsida</taxon>
        <taxon>eudicotyledons</taxon>
        <taxon>Gunneridae</taxon>
        <taxon>Pentapetalae</taxon>
        <taxon>rosids</taxon>
        <taxon>fabids</taxon>
        <taxon>Rosales</taxon>
        <taxon>Rosaceae</taxon>
        <taxon>Amygdaloideae</taxon>
        <taxon>Amygdaleae</taxon>
        <taxon>Prunus</taxon>
    </lineage>
</organism>
<dbReference type="EMBL" id="JAJFAZ020000001">
    <property type="protein sequence ID" value="KAI5351357.1"/>
    <property type="molecule type" value="Genomic_DNA"/>
</dbReference>
<comment type="caution">
    <text evidence="1">The sequence shown here is derived from an EMBL/GenBank/DDBJ whole genome shotgun (WGS) entry which is preliminary data.</text>
</comment>
<name>A0AAD4ZNM5_PRUDU</name>
<evidence type="ECO:0000313" key="1">
    <source>
        <dbReference type="EMBL" id="KAI5351357.1"/>
    </source>
</evidence>
<dbReference type="PANTHER" id="PTHR31973:SF199">
    <property type="entry name" value="SWIM-TYPE DOMAIN-CONTAINING PROTEIN"/>
    <property type="match status" value="1"/>
</dbReference>
<gene>
    <name evidence="1" type="ORF">L3X38_004248</name>
</gene>